<organism evidence="4 5">
    <name type="scientific">[Candida] anglica</name>
    <dbReference type="NCBI Taxonomy" id="148631"/>
    <lineage>
        <taxon>Eukaryota</taxon>
        <taxon>Fungi</taxon>
        <taxon>Dikarya</taxon>
        <taxon>Ascomycota</taxon>
        <taxon>Saccharomycotina</taxon>
        <taxon>Pichiomycetes</taxon>
        <taxon>Debaryomycetaceae</taxon>
        <taxon>Kurtzmaniella</taxon>
    </lineage>
</organism>
<keyword evidence="5" id="KW-1185">Reference proteome</keyword>
<keyword evidence="1" id="KW-0472">Membrane</keyword>
<dbReference type="InterPro" id="IPR053229">
    <property type="entry name" value="NADH-Q_oxidrdct_subunit"/>
</dbReference>
<evidence type="ECO:0000259" key="2">
    <source>
        <dbReference type="Pfam" id="PF10785"/>
    </source>
</evidence>
<protein>
    <recommendedName>
        <fullName evidence="6">NADH-ubiquinone oxidoreductase 21 kDa subunit</fullName>
    </recommendedName>
</protein>
<evidence type="ECO:0000313" key="4">
    <source>
        <dbReference type="EMBL" id="CAK7911622.1"/>
    </source>
</evidence>
<dbReference type="Pfam" id="PF10785">
    <property type="entry name" value="NADH-u_ox-rdase"/>
    <property type="match status" value="1"/>
</dbReference>
<dbReference type="PANTHER" id="PTHR34062:SF1">
    <property type="entry name" value="NADH-UBIQUINONE OXIDOREDUCTASE 21KDA SUBUNIT N-TERMINAL DOMAIN-CONTAINING PROTEIN"/>
    <property type="match status" value="1"/>
</dbReference>
<accession>A0ABP0EGA9</accession>
<evidence type="ECO:0000256" key="1">
    <source>
        <dbReference type="SAM" id="Phobius"/>
    </source>
</evidence>
<keyword evidence="1" id="KW-0812">Transmembrane</keyword>
<dbReference type="Proteomes" id="UP001497600">
    <property type="component" value="Chromosome F"/>
</dbReference>
<dbReference type="PANTHER" id="PTHR34062">
    <property type="entry name" value="OXIDOREDUCTASE 21 KDA SUBUNIT, PUTATIVE (AFU_ORTHOLOGUE AFUA_4G04750)-RELATED"/>
    <property type="match status" value="1"/>
</dbReference>
<keyword evidence="1" id="KW-1133">Transmembrane helix</keyword>
<dbReference type="InterPro" id="IPR019721">
    <property type="entry name" value="NADH-UbQ_OxRdtase_su21_N"/>
</dbReference>
<feature type="transmembrane region" description="Helical" evidence="1">
    <location>
        <begin position="40"/>
        <end position="57"/>
    </location>
</feature>
<name>A0ABP0EGA9_9ASCO</name>
<feature type="domain" description="NADH-ubiquinone oxidoreductase 21kDa subunit N-terminal" evidence="2">
    <location>
        <begin position="17"/>
        <end position="106"/>
    </location>
</feature>
<feature type="domain" description="NADH-ubiquinone oxidoreductase 21kDa subunit C-terminal fungi" evidence="3">
    <location>
        <begin position="115"/>
        <end position="204"/>
    </location>
</feature>
<reference evidence="4 5" key="1">
    <citation type="submission" date="2024-01" db="EMBL/GenBank/DDBJ databases">
        <authorList>
            <consortium name="Genoscope - CEA"/>
            <person name="William W."/>
        </authorList>
    </citation>
    <scope>NUCLEOTIDE SEQUENCE [LARGE SCALE GENOMIC DNA]</scope>
    <source>
        <strain evidence="4 5">29B2s-10</strain>
    </source>
</reference>
<sequence>MSYTANSIPVRGPSAPTEYELIDSDPHFNRVVGYFRTSDYGVWAASTAGFPLALAAMERLESSAGPYKAPNKIPGGALRVATFLGLSGGFLLAYIRSSQRFLGWKENAREVKLDRYEIKKSLSEGKLPYHENESLLDDRLKDVANRNSQNSVAIAAIIPWFNFVHHPYHGINIQKYYETRPGEEDWGFGKLTPYEEIKAKYAKHIE</sequence>
<evidence type="ECO:0000259" key="3">
    <source>
        <dbReference type="Pfam" id="PF12853"/>
    </source>
</evidence>
<evidence type="ECO:0000313" key="5">
    <source>
        <dbReference type="Proteomes" id="UP001497600"/>
    </source>
</evidence>
<dbReference type="EMBL" id="OZ004258">
    <property type="protein sequence ID" value="CAK7911622.1"/>
    <property type="molecule type" value="Genomic_DNA"/>
</dbReference>
<dbReference type="Pfam" id="PF12853">
    <property type="entry name" value="NADH_u_ox_C"/>
    <property type="match status" value="1"/>
</dbReference>
<dbReference type="InterPro" id="IPR024549">
    <property type="entry name" value="NADH-UbQ_OxRdtase_su21_C_fun"/>
</dbReference>
<gene>
    <name evidence="4" type="ORF">CAAN4_F03312</name>
</gene>
<evidence type="ECO:0008006" key="6">
    <source>
        <dbReference type="Google" id="ProtNLM"/>
    </source>
</evidence>
<feature type="transmembrane region" description="Helical" evidence="1">
    <location>
        <begin position="77"/>
        <end position="95"/>
    </location>
</feature>
<proteinExistence type="predicted"/>